<gene>
    <name evidence="2" type="ORF">CC86DRAFT_468755</name>
</gene>
<evidence type="ECO:0000313" key="3">
    <source>
        <dbReference type="Proteomes" id="UP000799424"/>
    </source>
</evidence>
<accession>A0A6A6ZTS1</accession>
<keyword evidence="3" id="KW-1185">Reference proteome</keyword>
<name>A0A6A6ZTS1_9PLEO</name>
<feature type="region of interest" description="Disordered" evidence="1">
    <location>
        <begin position="158"/>
        <end position="227"/>
    </location>
</feature>
<organism evidence="2 3">
    <name type="scientific">Ophiobolus disseminans</name>
    <dbReference type="NCBI Taxonomy" id="1469910"/>
    <lineage>
        <taxon>Eukaryota</taxon>
        <taxon>Fungi</taxon>
        <taxon>Dikarya</taxon>
        <taxon>Ascomycota</taxon>
        <taxon>Pezizomycotina</taxon>
        <taxon>Dothideomycetes</taxon>
        <taxon>Pleosporomycetidae</taxon>
        <taxon>Pleosporales</taxon>
        <taxon>Pleosporineae</taxon>
        <taxon>Phaeosphaeriaceae</taxon>
        <taxon>Ophiobolus</taxon>
    </lineage>
</organism>
<feature type="compositionally biased region" description="Basic and acidic residues" evidence="1">
    <location>
        <begin position="204"/>
        <end position="221"/>
    </location>
</feature>
<dbReference type="OrthoDB" id="3903267at2759"/>
<dbReference type="Proteomes" id="UP000799424">
    <property type="component" value="Unassembled WGS sequence"/>
</dbReference>
<sequence length="451" mass="49483">MAHYHNNQLTVVGPETDDEKLHVIQNTTTNLERTRTYKPTMSDFDNKNADSYANTGAEPAKSDNVRYVDASHGALASEFSRHGYAFGGEHFAPYDAYNGGDTAFTDYPPLHDVYSGGDGNYDQFYDASLSLYSAPPGNDMYPFTSFAYDVPTAIPEVQEGKPTLTVEEGSGSTEVEDEVKVEEGVEHTVSYTPESESEGDSSGYEERRPSKVLKTNKDGVPRKPRQPRAKLLKWDDNDWKNVALGLVWACGENGIQIPFDQASQVVSESCTAGALQQALLKLRCKQIAEGHQVPQLRMAWTRKNKKSGSIMSSANSPKATLQETVMPYRPAPVLYGTFLSVVLPLASSNRLASDQRGVPFVCAHRRQQSVDYGRLAPRTPLQAARELECPGAPRKRKRVSFSDCDTIIPRYHYPQRDNDEDEDGQGGSNQNVFGAPVGGNFGGPLPPASSA</sequence>
<dbReference type="EMBL" id="MU006231">
    <property type="protein sequence ID" value="KAF2823725.1"/>
    <property type="molecule type" value="Genomic_DNA"/>
</dbReference>
<protein>
    <submittedName>
        <fullName evidence="2">Uncharacterized protein</fullName>
    </submittedName>
</protein>
<evidence type="ECO:0000313" key="2">
    <source>
        <dbReference type="EMBL" id="KAF2823725.1"/>
    </source>
</evidence>
<evidence type="ECO:0000256" key="1">
    <source>
        <dbReference type="SAM" id="MobiDB-lite"/>
    </source>
</evidence>
<feature type="region of interest" description="Disordered" evidence="1">
    <location>
        <begin position="39"/>
        <end position="60"/>
    </location>
</feature>
<proteinExistence type="predicted"/>
<dbReference type="AlphaFoldDB" id="A0A6A6ZTS1"/>
<feature type="region of interest" description="Disordered" evidence="1">
    <location>
        <begin position="410"/>
        <end position="451"/>
    </location>
</feature>
<reference evidence="2" key="1">
    <citation type="journal article" date="2020" name="Stud. Mycol.">
        <title>101 Dothideomycetes genomes: a test case for predicting lifestyles and emergence of pathogens.</title>
        <authorList>
            <person name="Haridas S."/>
            <person name="Albert R."/>
            <person name="Binder M."/>
            <person name="Bloem J."/>
            <person name="Labutti K."/>
            <person name="Salamov A."/>
            <person name="Andreopoulos B."/>
            <person name="Baker S."/>
            <person name="Barry K."/>
            <person name="Bills G."/>
            <person name="Bluhm B."/>
            <person name="Cannon C."/>
            <person name="Castanera R."/>
            <person name="Culley D."/>
            <person name="Daum C."/>
            <person name="Ezra D."/>
            <person name="Gonzalez J."/>
            <person name="Henrissat B."/>
            <person name="Kuo A."/>
            <person name="Liang C."/>
            <person name="Lipzen A."/>
            <person name="Lutzoni F."/>
            <person name="Magnuson J."/>
            <person name="Mondo S."/>
            <person name="Nolan M."/>
            <person name="Ohm R."/>
            <person name="Pangilinan J."/>
            <person name="Park H.-J."/>
            <person name="Ramirez L."/>
            <person name="Alfaro M."/>
            <person name="Sun H."/>
            <person name="Tritt A."/>
            <person name="Yoshinaga Y."/>
            <person name="Zwiers L.-H."/>
            <person name="Turgeon B."/>
            <person name="Goodwin S."/>
            <person name="Spatafora J."/>
            <person name="Crous P."/>
            <person name="Grigoriev I."/>
        </authorList>
    </citation>
    <scope>NUCLEOTIDE SEQUENCE</scope>
    <source>
        <strain evidence="2">CBS 113818</strain>
    </source>
</reference>